<dbReference type="EMBL" id="AFBI03000007">
    <property type="protein sequence ID" value="EJW05329.1"/>
    <property type="molecule type" value="Genomic_DNA"/>
</dbReference>
<proteinExistence type="predicted"/>
<keyword evidence="2" id="KW-1185">Reference proteome</keyword>
<reference evidence="1 2" key="1">
    <citation type="submission" date="2011-08" db="EMBL/GenBank/DDBJ databases">
        <authorList>
            <person name="Liu Z.J."/>
            <person name="Shi F.L."/>
            <person name="Lu J.Q."/>
            <person name="Li M."/>
            <person name="Wang Z.L."/>
        </authorList>
    </citation>
    <scope>NUCLEOTIDE SEQUENCE [LARGE SCALE GENOMIC DNA]</scope>
    <source>
        <strain evidence="1 2">USNM 41457</strain>
    </source>
</reference>
<dbReference type="AlphaFoldDB" id="J9DCY0"/>
<dbReference type="VEuPathDB" id="MicrosporidiaDB:EDEG_00632"/>
<name>J9DCY0_EDHAE</name>
<evidence type="ECO:0000313" key="2">
    <source>
        <dbReference type="Proteomes" id="UP000003163"/>
    </source>
</evidence>
<organism evidence="1 2">
    <name type="scientific">Edhazardia aedis (strain USNM 41457)</name>
    <name type="common">Microsporidian parasite</name>
    <dbReference type="NCBI Taxonomy" id="1003232"/>
    <lineage>
        <taxon>Eukaryota</taxon>
        <taxon>Fungi</taxon>
        <taxon>Fungi incertae sedis</taxon>
        <taxon>Microsporidia</taxon>
        <taxon>Edhazardia</taxon>
    </lineage>
</organism>
<accession>J9DCY0</accession>
<comment type="caution">
    <text evidence="1">The sequence shown here is derived from an EMBL/GenBank/DDBJ whole genome shotgun (WGS) entry which is preliminary data.</text>
</comment>
<dbReference type="HOGENOM" id="CLU_1959541_0_0_1"/>
<protein>
    <submittedName>
        <fullName evidence="1">Uncharacterized protein</fullName>
    </submittedName>
</protein>
<gene>
    <name evidence="1" type="ORF">EDEG_00632</name>
</gene>
<dbReference type="Proteomes" id="UP000003163">
    <property type="component" value="Unassembled WGS sequence"/>
</dbReference>
<reference evidence="2" key="2">
    <citation type="submission" date="2015-07" db="EMBL/GenBank/DDBJ databases">
        <title>Contrasting host-pathogen interactions and genome evolution in two generalist and specialist microsporidian pathogens of mosquitoes.</title>
        <authorList>
            <consortium name="The Broad Institute Genomics Platform"/>
            <consortium name="The Broad Institute Genome Sequencing Center for Infectious Disease"/>
            <person name="Cuomo C.A."/>
            <person name="Sanscrainte N.D."/>
            <person name="Goldberg J.M."/>
            <person name="Heiman D."/>
            <person name="Young S."/>
            <person name="Zeng Q."/>
            <person name="Becnel J.J."/>
            <person name="Birren B.W."/>
        </authorList>
    </citation>
    <scope>NUCLEOTIDE SEQUENCE [LARGE SCALE GENOMIC DNA]</scope>
    <source>
        <strain evidence="2">USNM 41457</strain>
    </source>
</reference>
<sequence>MEKRQRAIRPNYQLEEPGYKSYTVNKNCVPHSSSIYIIFLRNYGRLQSEYGNNIYILNKCFIFVHNKYIPNIINQNPLRFDNVDSSNYTCSCRMGCDTRKAVLVLRLLFSPNMKNSIINVYFLKCVIF</sequence>
<dbReference type="InParanoid" id="J9DCY0"/>
<evidence type="ECO:0000313" key="1">
    <source>
        <dbReference type="EMBL" id="EJW05329.1"/>
    </source>
</evidence>